<gene>
    <name evidence="1" type="ORF">L1987_83666</name>
</gene>
<protein>
    <submittedName>
        <fullName evidence="1">Uncharacterized protein</fullName>
    </submittedName>
</protein>
<evidence type="ECO:0000313" key="2">
    <source>
        <dbReference type="Proteomes" id="UP001056120"/>
    </source>
</evidence>
<dbReference type="EMBL" id="CM042045">
    <property type="protein sequence ID" value="KAI3683166.1"/>
    <property type="molecule type" value="Genomic_DNA"/>
</dbReference>
<organism evidence="1 2">
    <name type="scientific">Smallanthus sonchifolius</name>
    <dbReference type="NCBI Taxonomy" id="185202"/>
    <lineage>
        <taxon>Eukaryota</taxon>
        <taxon>Viridiplantae</taxon>
        <taxon>Streptophyta</taxon>
        <taxon>Embryophyta</taxon>
        <taxon>Tracheophyta</taxon>
        <taxon>Spermatophyta</taxon>
        <taxon>Magnoliopsida</taxon>
        <taxon>eudicotyledons</taxon>
        <taxon>Gunneridae</taxon>
        <taxon>Pentapetalae</taxon>
        <taxon>asterids</taxon>
        <taxon>campanulids</taxon>
        <taxon>Asterales</taxon>
        <taxon>Asteraceae</taxon>
        <taxon>Asteroideae</taxon>
        <taxon>Heliantheae alliance</taxon>
        <taxon>Millerieae</taxon>
        <taxon>Smallanthus</taxon>
    </lineage>
</organism>
<evidence type="ECO:0000313" key="1">
    <source>
        <dbReference type="EMBL" id="KAI3683166.1"/>
    </source>
</evidence>
<accession>A0ACB8YDP6</accession>
<proteinExistence type="predicted"/>
<dbReference type="Proteomes" id="UP001056120">
    <property type="component" value="Linkage Group LG28"/>
</dbReference>
<comment type="caution">
    <text evidence="1">The sequence shown here is derived from an EMBL/GenBank/DDBJ whole genome shotgun (WGS) entry which is preliminary data.</text>
</comment>
<keyword evidence="2" id="KW-1185">Reference proteome</keyword>
<name>A0ACB8YDP6_9ASTR</name>
<sequence length="98" mass="11274">MFVICGECFLAIGCLRWIWKRCTYIGDEDSATWPPAIAEEFESVPQLCHIILAIYLDHAHREIVLAIRRLNLNKDSDYKESKGLKRLWLEAIGVNLGL</sequence>
<reference evidence="1 2" key="2">
    <citation type="journal article" date="2022" name="Mol. Ecol. Resour.">
        <title>The genomes of chicory, endive, great burdock and yacon provide insights into Asteraceae paleo-polyploidization history and plant inulin production.</title>
        <authorList>
            <person name="Fan W."/>
            <person name="Wang S."/>
            <person name="Wang H."/>
            <person name="Wang A."/>
            <person name="Jiang F."/>
            <person name="Liu H."/>
            <person name="Zhao H."/>
            <person name="Xu D."/>
            <person name="Zhang Y."/>
        </authorList>
    </citation>
    <scope>NUCLEOTIDE SEQUENCE [LARGE SCALE GENOMIC DNA]</scope>
    <source>
        <strain evidence="2">cv. Yunnan</strain>
        <tissue evidence="1">Leaves</tissue>
    </source>
</reference>
<reference evidence="2" key="1">
    <citation type="journal article" date="2022" name="Mol. Ecol. Resour.">
        <title>The genomes of chicory, endive, great burdock and yacon provide insights into Asteraceae palaeo-polyploidization history and plant inulin production.</title>
        <authorList>
            <person name="Fan W."/>
            <person name="Wang S."/>
            <person name="Wang H."/>
            <person name="Wang A."/>
            <person name="Jiang F."/>
            <person name="Liu H."/>
            <person name="Zhao H."/>
            <person name="Xu D."/>
            <person name="Zhang Y."/>
        </authorList>
    </citation>
    <scope>NUCLEOTIDE SEQUENCE [LARGE SCALE GENOMIC DNA]</scope>
    <source>
        <strain evidence="2">cv. Yunnan</strain>
    </source>
</reference>